<dbReference type="AlphaFoldDB" id="A0A803JSQ5"/>
<reference evidence="4" key="2">
    <citation type="submission" date="2021-03" db="UniProtKB">
        <authorList>
            <consortium name="Ensembl"/>
        </authorList>
    </citation>
    <scope>IDENTIFICATION</scope>
</reference>
<dbReference type="GeneTree" id="ENSGT00940000160187"/>
<dbReference type="InParanoid" id="A0A803JSQ5"/>
<comment type="similarity">
    <text evidence="1">Belongs to the MDFI family.</text>
</comment>
<feature type="chain" id="PRO_5031242013" evidence="3">
    <location>
        <begin position="20"/>
        <end position="209"/>
    </location>
</feature>
<feature type="region of interest" description="Disordered" evidence="2">
    <location>
        <begin position="84"/>
        <end position="119"/>
    </location>
</feature>
<sequence length="209" mass="22588">MSKYLHFLLLCSGISPVSMEALGQQSELCSPNLKSEPLKVIQEIDGIEQHSEISELIQESVVTEPPQMTHLPVTQISQIKNGSPRNFHLPNPKGPNKSLSQSNKQSSRSIKDTEPSYLSPESQEDCCVHCTLALLFCQFLSLCNLVLDVLTCGSCSADSAEFCCTCCSMGGCPDCSDSCDTDCGIVDACCESTDCLEICMECCGLCFSS</sequence>
<evidence type="ECO:0000256" key="1">
    <source>
        <dbReference type="ARBA" id="ARBA00025778"/>
    </source>
</evidence>
<proteinExistence type="inferred from homology"/>
<name>A0A803JSQ5_XENTR</name>
<dbReference type="Pfam" id="PF15316">
    <property type="entry name" value="MDFI"/>
    <property type="match status" value="1"/>
</dbReference>
<dbReference type="PANTHER" id="PTHR15304:SF1">
    <property type="entry name" value="MYOD FAMILY INHIBITOR"/>
    <property type="match status" value="1"/>
</dbReference>
<dbReference type="Ensembl" id="ENSXETT00000122936">
    <property type="protein sequence ID" value="ENSXETP00000111008"/>
    <property type="gene ID" value="ENSXETG00000048687"/>
</dbReference>
<dbReference type="InterPro" id="IPR026134">
    <property type="entry name" value="MDFI/MDFIC"/>
</dbReference>
<accession>A0A803JSQ5</accession>
<dbReference type="PANTHER" id="PTHR15304">
    <property type="entry name" value="MYOD FAMILY INHIBITOR"/>
    <property type="match status" value="1"/>
</dbReference>
<feature type="signal peptide" evidence="3">
    <location>
        <begin position="1"/>
        <end position="19"/>
    </location>
</feature>
<keyword evidence="3" id="KW-0732">Signal</keyword>
<gene>
    <name evidence="4" type="primary">mdfi</name>
</gene>
<evidence type="ECO:0000313" key="4">
    <source>
        <dbReference type="Ensembl" id="ENSXETP00000111008"/>
    </source>
</evidence>
<organism evidence="4">
    <name type="scientific">Xenopus tropicalis</name>
    <name type="common">Western clawed frog</name>
    <name type="synonym">Silurana tropicalis</name>
    <dbReference type="NCBI Taxonomy" id="8364"/>
    <lineage>
        <taxon>Eukaryota</taxon>
        <taxon>Metazoa</taxon>
        <taxon>Chordata</taxon>
        <taxon>Craniata</taxon>
        <taxon>Vertebrata</taxon>
        <taxon>Euteleostomi</taxon>
        <taxon>Amphibia</taxon>
        <taxon>Batrachia</taxon>
        <taxon>Anura</taxon>
        <taxon>Pipoidea</taxon>
        <taxon>Pipidae</taxon>
        <taxon>Xenopodinae</taxon>
        <taxon>Xenopus</taxon>
        <taxon>Silurana</taxon>
    </lineage>
</organism>
<evidence type="ECO:0000256" key="2">
    <source>
        <dbReference type="SAM" id="MobiDB-lite"/>
    </source>
</evidence>
<dbReference type="GO" id="GO:0010468">
    <property type="term" value="P:regulation of gene expression"/>
    <property type="evidence" value="ECO:0007669"/>
    <property type="project" value="UniProtKB-ARBA"/>
</dbReference>
<evidence type="ECO:0000256" key="3">
    <source>
        <dbReference type="SAM" id="SignalP"/>
    </source>
</evidence>
<reference evidence="4" key="1">
    <citation type="journal article" date="2010" name="Science">
        <title>The genome of the Western clawed frog Xenopus tropicalis.</title>
        <authorList>
            <person name="Hellsten U."/>
            <person name="Harland R.M."/>
            <person name="Gilchrist M.J."/>
            <person name="Hendrix D."/>
            <person name="Jurka J."/>
            <person name="Kapitonov V."/>
            <person name="Ovcharenko I."/>
            <person name="Putnam N.H."/>
            <person name="Shu S."/>
            <person name="Taher L."/>
            <person name="Blitz I.L."/>
            <person name="Blumberg B."/>
            <person name="Dichmann D.S."/>
            <person name="Dubchak I."/>
            <person name="Amaya E."/>
            <person name="Detter J.C."/>
            <person name="Fletcher R."/>
            <person name="Gerhard D.S."/>
            <person name="Goodstein D."/>
            <person name="Graves T."/>
            <person name="Grigoriev I.V."/>
            <person name="Grimwood J."/>
            <person name="Kawashima T."/>
            <person name="Lindquist E."/>
            <person name="Lucas S.M."/>
            <person name="Mead P.E."/>
            <person name="Mitros T."/>
            <person name="Ogino H."/>
            <person name="Ohta Y."/>
            <person name="Poliakov A.V."/>
            <person name="Pollet N."/>
            <person name="Robert J."/>
            <person name="Salamov A."/>
            <person name="Sater A.K."/>
            <person name="Schmutz J."/>
            <person name="Terry A."/>
            <person name="Vize P.D."/>
            <person name="Warren W.C."/>
            <person name="Wells D."/>
            <person name="Wills A."/>
            <person name="Wilson R.K."/>
            <person name="Zimmerman L.B."/>
            <person name="Zorn A.M."/>
            <person name="Grainger R."/>
            <person name="Grammer T."/>
            <person name="Khokha M.K."/>
            <person name="Richardson P.M."/>
            <person name="Rokhsar D.S."/>
        </authorList>
    </citation>
    <scope>NUCLEOTIDE SEQUENCE [LARGE SCALE GENOMIC DNA]</scope>
    <source>
        <strain evidence="4">Nigerian</strain>
    </source>
</reference>
<protein>
    <submittedName>
        <fullName evidence="4">MyoD family inhibitor</fullName>
    </submittedName>
</protein>
<feature type="compositionally biased region" description="Low complexity" evidence="2">
    <location>
        <begin position="96"/>
        <end position="108"/>
    </location>
</feature>